<keyword evidence="3 6" id="KW-0812">Transmembrane</keyword>
<dbReference type="Pfam" id="PF04930">
    <property type="entry name" value="FUN14"/>
    <property type="match status" value="1"/>
</dbReference>
<dbReference type="GO" id="GO:0016020">
    <property type="term" value="C:membrane"/>
    <property type="evidence" value="ECO:0007669"/>
    <property type="project" value="UniProtKB-SubCell"/>
</dbReference>
<sequence>MFGSLLRNQFLHSGVQSSFFTATRLGTTSSVRLSLKPSRMSFGHLPRIRVQQSSAPKLGLLLGALGCYGVGSIASSNSVIHNDVGLRQQPAFATDIPTLKPVHDKAFGGKLDYSQLTMGSLFGFIIGVVIGKLSSVLVFVTVSSFLTFQFLRSRGIVTMPVSRIVKLGTNRVDVGKLFFDQPSFNVSFFLAFVVAAFNV</sequence>
<evidence type="ECO:0000313" key="8">
    <source>
        <dbReference type="Proteomes" id="UP000019384"/>
    </source>
</evidence>
<dbReference type="InterPro" id="IPR007014">
    <property type="entry name" value="FUN14"/>
</dbReference>
<evidence type="ECO:0000256" key="3">
    <source>
        <dbReference type="ARBA" id="ARBA00022692"/>
    </source>
</evidence>
<dbReference type="EMBL" id="HG793131">
    <property type="protein sequence ID" value="CDK29636.1"/>
    <property type="molecule type" value="Genomic_DNA"/>
</dbReference>
<evidence type="ECO:0000256" key="4">
    <source>
        <dbReference type="ARBA" id="ARBA00022989"/>
    </source>
</evidence>
<name>W6MS68_9ASCO</name>
<keyword evidence="8" id="KW-1185">Reference proteome</keyword>
<evidence type="ECO:0000256" key="6">
    <source>
        <dbReference type="SAM" id="Phobius"/>
    </source>
</evidence>
<dbReference type="Proteomes" id="UP000019384">
    <property type="component" value="Unassembled WGS sequence"/>
</dbReference>
<keyword evidence="4 6" id="KW-1133">Transmembrane helix</keyword>
<comment type="similarity">
    <text evidence="2">Belongs to the FUN14 family.</text>
</comment>
<dbReference type="OrthoDB" id="3990500at2759"/>
<comment type="subcellular location">
    <subcellularLocation>
        <location evidence="1">Membrane</location>
    </subcellularLocation>
</comment>
<keyword evidence="5 6" id="KW-0472">Membrane</keyword>
<organism evidence="7 8">
    <name type="scientific">Kuraishia capsulata CBS 1993</name>
    <dbReference type="NCBI Taxonomy" id="1382522"/>
    <lineage>
        <taxon>Eukaryota</taxon>
        <taxon>Fungi</taxon>
        <taxon>Dikarya</taxon>
        <taxon>Ascomycota</taxon>
        <taxon>Saccharomycotina</taxon>
        <taxon>Pichiomycetes</taxon>
        <taxon>Pichiales</taxon>
        <taxon>Pichiaceae</taxon>
        <taxon>Kuraishia</taxon>
    </lineage>
</organism>
<evidence type="ECO:0000256" key="5">
    <source>
        <dbReference type="ARBA" id="ARBA00023136"/>
    </source>
</evidence>
<protein>
    <submittedName>
        <fullName evidence="7">Uncharacterized protein</fullName>
    </submittedName>
</protein>
<dbReference type="AlphaFoldDB" id="W6MS68"/>
<gene>
    <name evidence="7" type="ORF">KUCA_T00005629001</name>
</gene>
<feature type="transmembrane region" description="Helical" evidence="6">
    <location>
        <begin position="121"/>
        <end position="146"/>
    </location>
</feature>
<reference evidence="7" key="2">
    <citation type="submission" date="2014-02" db="EMBL/GenBank/DDBJ databases">
        <title>Complete DNA sequence of /Kuraishia capsulata/ illustrates novel genomic features among budding yeasts (/Saccharomycotina/).</title>
        <authorList>
            <person name="Morales L."/>
            <person name="Noel B."/>
            <person name="Porcel B."/>
            <person name="Marcet-Houben M."/>
            <person name="Hullo M-F."/>
            <person name="Sacerdot C."/>
            <person name="Tekaia F."/>
            <person name="Leh-Louis V."/>
            <person name="Despons L."/>
            <person name="Khanna V."/>
            <person name="Aury J-M."/>
            <person name="Barbe V."/>
            <person name="Couloux A."/>
            <person name="Labadie K."/>
            <person name="Pelletier E."/>
            <person name="Souciet J-L."/>
            <person name="Boekhout T."/>
            <person name="Gabaldon T."/>
            <person name="Wincker P."/>
            <person name="Dujon B."/>
        </authorList>
    </citation>
    <scope>NUCLEOTIDE SEQUENCE</scope>
    <source>
        <strain evidence="7">CBS 1993</strain>
    </source>
</reference>
<evidence type="ECO:0000256" key="2">
    <source>
        <dbReference type="ARBA" id="ARBA00009160"/>
    </source>
</evidence>
<accession>W6MS68</accession>
<feature type="transmembrane region" description="Helical" evidence="6">
    <location>
        <begin position="58"/>
        <end position="80"/>
    </location>
</feature>
<dbReference type="RefSeq" id="XP_022461620.1">
    <property type="nucleotide sequence ID" value="XM_022600741.1"/>
</dbReference>
<proteinExistence type="inferred from homology"/>
<evidence type="ECO:0000313" key="7">
    <source>
        <dbReference type="EMBL" id="CDK29636.1"/>
    </source>
</evidence>
<dbReference type="STRING" id="1382522.W6MS68"/>
<dbReference type="HOGENOM" id="CLU_103433_1_1_1"/>
<evidence type="ECO:0000256" key="1">
    <source>
        <dbReference type="ARBA" id="ARBA00004370"/>
    </source>
</evidence>
<reference evidence="7" key="1">
    <citation type="submission" date="2013-12" db="EMBL/GenBank/DDBJ databases">
        <authorList>
            <person name="Genoscope - CEA"/>
        </authorList>
    </citation>
    <scope>NUCLEOTIDE SEQUENCE</scope>
    <source>
        <strain evidence="7">CBS 1993</strain>
    </source>
</reference>
<dbReference type="GeneID" id="34523008"/>